<organism evidence="1 2">
    <name type="scientific">Psychromicrobium silvestre</name>
    <dbReference type="NCBI Taxonomy" id="1645614"/>
    <lineage>
        <taxon>Bacteria</taxon>
        <taxon>Bacillati</taxon>
        <taxon>Actinomycetota</taxon>
        <taxon>Actinomycetes</taxon>
        <taxon>Micrococcales</taxon>
        <taxon>Micrococcaceae</taxon>
        <taxon>Psychromicrobium</taxon>
    </lineage>
</organism>
<dbReference type="EMBL" id="JACBYQ010000001">
    <property type="protein sequence ID" value="NYE94177.1"/>
    <property type="molecule type" value="Genomic_DNA"/>
</dbReference>
<reference evidence="1 2" key="1">
    <citation type="submission" date="2020-07" db="EMBL/GenBank/DDBJ databases">
        <title>Sequencing the genomes of 1000 actinobacteria strains.</title>
        <authorList>
            <person name="Klenk H.-P."/>
        </authorList>
    </citation>
    <scope>NUCLEOTIDE SEQUENCE [LARGE SCALE GENOMIC DNA]</scope>
    <source>
        <strain evidence="1 2">DSM 102047</strain>
    </source>
</reference>
<accession>A0A7Y9S6M8</accession>
<keyword evidence="2" id="KW-1185">Reference proteome</keyword>
<proteinExistence type="predicted"/>
<dbReference type="RefSeq" id="WP_179387974.1">
    <property type="nucleotide sequence ID" value="NZ_JACBYQ010000001.1"/>
</dbReference>
<protein>
    <recommendedName>
        <fullName evidence="3">WXG100 family type VII secretion target</fullName>
    </recommendedName>
</protein>
<dbReference type="Proteomes" id="UP000521748">
    <property type="component" value="Unassembled WGS sequence"/>
</dbReference>
<name>A0A7Y9S6M8_9MICC</name>
<sequence>MARPSDWSLLGGSDPAPGRVEDVNQLLSYWANTGAALVQGQSRLSTTSVNGLGLTVTQIRTAMAQVSAAIGNYTSQAHDLESGTRSWAGSLQSIQERGDALWWKAQYEQDELTRLAGVQTQLSAVPVDPEAPADHDHAQQVARNAQALQDAQNALAKFRFECDALREEYRAAAGTFAAGYKVVSFDQVLAQVSGGGDGEGVLGDIFHHVSKVLGLDTPAGAGVGLSSAAVKIADDITTLLRKTGDHRIGGSVWRLFNPGAGQSGPWGRFKEWFKKVGIKSEPIPGSLGAALPENASKLTKIGTSLIKDVAHDAPTLLKLGAGATKVLGPVGAVVGAGVSGWQQWESDSQAHPDMPQEEKIVRTGAVAGTSAVLGGFGVWGGAAAGAAIGSIFPGPGTVIGGIVGGVIGGLVASGVTDMASSAIADAGSSVTNGVKNIFSGLFGGNK</sequence>
<comment type="caution">
    <text evidence="1">The sequence shown here is derived from an EMBL/GenBank/DDBJ whole genome shotgun (WGS) entry which is preliminary data.</text>
</comment>
<evidence type="ECO:0008006" key="3">
    <source>
        <dbReference type="Google" id="ProtNLM"/>
    </source>
</evidence>
<gene>
    <name evidence="1" type="ORF">FHU41_000398</name>
</gene>
<dbReference type="AlphaFoldDB" id="A0A7Y9S6M8"/>
<evidence type="ECO:0000313" key="2">
    <source>
        <dbReference type="Proteomes" id="UP000521748"/>
    </source>
</evidence>
<dbReference type="PROSITE" id="PS50276">
    <property type="entry name" value="PANCREATIC_HORMONE_2"/>
    <property type="match status" value="1"/>
</dbReference>
<evidence type="ECO:0000313" key="1">
    <source>
        <dbReference type="EMBL" id="NYE94177.1"/>
    </source>
</evidence>